<dbReference type="InterPro" id="IPR002885">
    <property type="entry name" value="PPR_rpt"/>
</dbReference>
<evidence type="ECO:0000259" key="5">
    <source>
        <dbReference type="PROSITE" id="PS50222"/>
    </source>
</evidence>
<feature type="repeat" description="PPR" evidence="3">
    <location>
        <begin position="987"/>
        <end position="1021"/>
    </location>
</feature>
<comment type="caution">
    <text evidence="6">The sequence shown here is derived from an EMBL/GenBank/DDBJ whole genome shotgun (WGS) entry which is preliminary data.</text>
</comment>
<name>A0AAV0RB90_9ROSI</name>
<feature type="repeat" description="PPR" evidence="3">
    <location>
        <begin position="481"/>
        <end position="515"/>
    </location>
</feature>
<feature type="domain" description="EF-hand" evidence="5">
    <location>
        <begin position="120"/>
        <end position="155"/>
    </location>
</feature>
<feature type="repeat" description="PPR" evidence="3">
    <location>
        <begin position="583"/>
        <end position="617"/>
    </location>
</feature>
<dbReference type="PANTHER" id="PTHR47926">
    <property type="entry name" value="PENTATRICOPEPTIDE REPEAT-CONTAINING PROTEIN"/>
    <property type="match status" value="1"/>
</dbReference>
<dbReference type="Pfam" id="PF13499">
    <property type="entry name" value="EF-hand_7"/>
    <property type="match status" value="2"/>
</dbReference>
<dbReference type="GO" id="GO:0009451">
    <property type="term" value="P:RNA modification"/>
    <property type="evidence" value="ECO:0007669"/>
    <property type="project" value="InterPro"/>
</dbReference>
<dbReference type="InterPro" id="IPR011992">
    <property type="entry name" value="EF-hand-dom_pair"/>
</dbReference>
<dbReference type="GO" id="GO:0003729">
    <property type="term" value="F:mRNA binding"/>
    <property type="evidence" value="ECO:0007669"/>
    <property type="project" value="UniProtKB-ARBA"/>
</dbReference>
<keyword evidence="1" id="KW-0677">Repeat</keyword>
<dbReference type="PROSITE" id="PS00018">
    <property type="entry name" value="EF_HAND_1"/>
    <property type="match status" value="3"/>
</dbReference>
<dbReference type="AlphaFoldDB" id="A0AAV0RB90"/>
<dbReference type="FunFam" id="1.25.40.10:FF:000285">
    <property type="entry name" value="Pentatricopeptide repeat-containing protein, chloroplastic"/>
    <property type="match status" value="1"/>
</dbReference>
<dbReference type="FunFam" id="1.25.40.10:FF:000090">
    <property type="entry name" value="Pentatricopeptide repeat-containing protein, chloroplastic"/>
    <property type="match status" value="1"/>
</dbReference>
<dbReference type="SMART" id="SM00054">
    <property type="entry name" value="EFh"/>
    <property type="match status" value="3"/>
</dbReference>
<feature type="domain" description="EF-hand" evidence="5">
    <location>
        <begin position="84"/>
        <end position="119"/>
    </location>
</feature>
<dbReference type="Pfam" id="PF13812">
    <property type="entry name" value="PPR_3"/>
    <property type="match status" value="1"/>
</dbReference>
<feature type="repeat" description="PPR" evidence="3">
    <location>
        <begin position="377"/>
        <end position="411"/>
    </location>
</feature>
<evidence type="ECO:0000256" key="2">
    <source>
        <dbReference type="ARBA" id="ARBA00022837"/>
    </source>
</evidence>
<feature type="repeat" description="PPR" evidence="3">
    <location>
        <begin position="1022"/>
        <end position="1056"/>
    </location>
</feature>
<organism evidence="6 7">
    <name type="scientific">Linum tenue</name>
    <dbReference type="NCBI Taxonomy" id="586396"/>
    <lineage>
        <taxon>Eukaryota</taxon>
        <taxon>Viridiplantae</taxon>
        <taxon>Streptophyta</taxon>
        <taxon>Embryophyta</taxon>
        <taxon>Tracheophyta</taxon>
        <taxon>Spermatophyta</taxon>
        <taxon>Magnoliopsida</taxon>
        <taxon>eudicotyledons</taxon>
        <taxon>Gunneridae</taxon>
        <taxon>Pentapetalae</taxon>
        <taxon>rosids</taxon>
        <taxon>fabids</taxon>
        <taxon>Malpighiales</taxon>
        <taxon>Linaceae</taxon>
        <taxon>Linum</taxon>
    </lineage>
</organism>
<dbReference type="FunFam" id="1.10.238.10:FF:000256">
    <property type="entry name" value="probable calcium-binding protein CML20"/>
    <property type="match status" value="1"/>
</dbReference>
<accession>A0AAV0RB90</accession>
<reference evidence="6" key="1">
    <citation type="submission" date="2022-08" db="EMBL/GenBank/DDBJ databases">
        <authorList>
            <person name="Gutierrez-Valencia J."/>
        </authorList>
    </citation>
    <scope>NUCLEOTIDE SEQUENCE</scope>
</reference>
<evidence type="ECO:0000256" key="3">
    <source>
        <dbReference type="PROSITE-ProRule" id="PRU00708"/>
    </source>
</evidence>
<gene>
    <name evidence="6" type="ORF">LITE_LOCUS46898</name>
</gene>
<dbReference type="CDD" id="cd00051">
    <property type="entry name" value="EFh"/>
    <property type="match status" value="2"/>
</dbReference>
<dbReference type="EMBL" id="CAMGYJ010000010">
    <property type="protein sequence ID" value="CAI0553593.1"/>
    <property type="molecule type" value="Genomic_DNA"/>
</dbReference>
<feature type="repeat" description="PPR" evidence="3">
    <location>
        <begin position="783"/>
        <end position="817"/>
    </location>
</feature>
<dbReference type="FunFam" id="1.10.238.10:FF:000637">
    <property type="entry name" value="Putative calcium-binding protein CML20"/>
    <property type="match status" value="1"/>
</dbReference>
<dbReference type="InterPro" id="IPR046960">
    <property type="entry name" value="PPR_At4g14850-like_plant"/>
</dbReference>
<dbReference type="NCBIfam" id="TIGR00756">
    <property type="entry name" value="PPR"/>
    <property type="match status" value="5"/>
</dbReference>
<dbReference type="GO" id="GO:0005509">
    <property type="term" value="F:calcium ion binding"/>
    <property type="evidence" value="ECO:0007669"/>
    <property type="project" value="InterPro"/>
</dbReference>
<dbReference type="PANTHER" id="PTHR47926:SF544">
    <property type="entry name" value="PENTACOTRIPEPTIDE-REPEAT REGION OF PRORP DOMAIN-CONTAINING PROTEIN"/>
    <property type="match status" value="1"/>
</dbReference>
<dbReference type="InterPro" id="IPR018247">
    <property type="entry name" value="EF_Hand_1_Ca_BS"/>
</dbReference>
<proteinExistence type="predicted"/>
<keyword evidence="2" id="KW-0106">Calcium</keyword>
<dbReference type="InterPro" id="IPR002048">
    <property type="entry name" value="EF_hand_dom"/>
</dbReference>
<dbReference type="Gene3D" id="1.10.238.10">
    <property type="entry name" value="EF-hand"/>
    <property type="match status" value="2"/>
</dbReference>
<evidence type="ECO:0000313" key="7">
    <source>
        <dbReference type="Proteomes" id="UP001154282"/>
    </source>
</evidence>
<sequence length="1169" mass="129155">DNSCAAKGLLNEGNKDDERSSLLGHLQSFVKSQKVGQISISAGKFSSLYSPSGTTSSEAMSNLYRGVSRKDKPRSRHHGGLTQQKKQEIKEAFDLFDTDGSGTIDAKELNVAMRALGFEMTEEQINQMIADVDKDGSGSIDFDEFVHMMTAKIGERDTKEELMKAFRIIDNDKNGKISGDDIKRIAKELGESFTDREIQEMVDEADRDRMQPSSIFPQLFTHYYVSTIQLKSLLSILITGGLIRRRHFVEHFLGCCFHSGSSDLALSTFAASKIRNVSLQNLILRGLGNYGLYEDVLSVYKNCRALRCPSDDFTFPVVIKACTILGAFRKGEQIHGLVLKSGYGENVVVGTALVDFYAKSGFLGHARSLIDEIPQPDLVSLNALLAGYSLHGLDHEALEVFKRVFDLGLKPNSSTLATVIPVCSRSGRLDFGRSLHGYAVKSGSFTTDVLVPALISMYAGGHGLHLSSARMLFNDCYPRKNVAVWNSMISAYAQSQMPSEAIEVFQEMLHAELEPDVITFVSIIPSCDHVNESSSFGESLHGFVIKHGSELKIPVTTALLSMYAKLGDISKAELLFSSMPYKSLLSWNVMVSGYARSGQWYKSRAAFREMQLAGLSPDAASIVSVLSACSELMEAKSAQGFCIRKGIDSRINVSSALLGFYSECDHMAYCFNLFQRSEESRDIISWNTMISARVRRGEVEEAICLLQQMQKEGMRKDMVTLISILPICGNLYDGKAIHCYAVKSGADSDVSLVNALITMYCKCEEGEEMETGRWLFEAMTKKSVVSWNSLVSGYINHNRINEVWILLDRMIAENQWPNSVTLLNLLPLCCSLWQIKSIHAYAVRRGILPSQEIPLLPSLISAYSRFESIESCTSLFNSRRCTDVSSWNAIISAHIQTQNPEKALELFHHGLVEMGLQPDHITLLSLISAAYQLNSSKNLIDSITAYVLIKKGFGRDTSINNALIDSYAKTGNISTARMVFDSFQQKNAGSWNVMINGYGLHGDGESAVELFLKMKSSGFRPDHTTFSTTLSACSHARLVRQGLMVFESMAETGLQPRIEQYGCMVDLLGRTGHLMEASEIVRNVGDHPRIIDLLESLLGACRVYGDVEVAERVHHTMMMSSGRERASSGSYVALSNLYAGVGRWEDAGGARSNLDSQKLKKSAGFSVVL</sequence>
<dbReference type="SUPFAM" id="SSF47473">
    <property type="entry name" value="EF-hand"/>
    <property type="match status" value="1"/>
</dbReference>
<dbReference type="PROSITE" id="PS50222">
    <property type="entry name" value="EF_HAND_2"/>
    <property type="match status" value="3"/>
</dbReference>
<dbReference type="Pfam" id="PF01535">
    <property type="entry name" value="PPR"/>
    <property type="match status" value="4"/>
</dbReference>
<feature type="repeat" description="PPR" evidence="3">
    <location>
        <begin position="883"/>
        <end position="918"/>
    </location>
</feature>
<evidence type="ECO:0000256" key="1">
    <source>
        <dbReference type="ARBA" id="ARBA00022737"/>
    </source>
</evidence>
<feature type="non-terminal residue" evidence="6">
    <location>
        <position position="1"/>
    </location>
</feature>
<feature type="domain" description="EF-hand" evidence="5">
    <location>
        <begin position="157"/>
        <end position="192"/>
    </location>
</feature>
<dbReference type="Pfam" id="PF13041">
    <property type="entry name" value="PPR_2"/>
    <property type="match status" value="4"/>
</dbReference>
<evidence type="ECO:0000313" key="6">
    <source>
        <dbReference type="EMBL" id="CAI0553593.1"/>
    </source>
</evidence>
<feature type="repeat" description="PPR" evidence="3">
    <location>
        <begin position="682"/>
        <end position="716"/>
    </location>
</feature>
<dbReference type="Gene3D" id="1.25.40.10">
    <property type="entry name" value="Tetratricopeptide repeat domain"/>
    <property type="match status" value="7"/>
</dbReference>
<keyword evidence="7" id="KW-1185">Reference proteome</keyword>
<protein>
    <recommendedName>
        <fullName evidence="5">EF-hand domain-containing protein</fullName>
    </recommendedName>
</protein>
<dbReference type="PROSITE" id="PS51375">
    <property type="entry name" value="PPR"/>
    <property type="match status" value="8"/>
</dbReference>
<feature type="region of interest" description="Disordered" evidence="4">
    <location>
        <begin position="66"/>
        <end position="85"/>
    </location>
</feature>
<dbReference type="Proteomes" id="UP001154282">
    <property type="component" value="Unassembled WGS sequence"/>
</dbReference>
<dbReference type="InterPro" id="IPR011990">
    <property type="entry name" value="TPR-like_helical_dom_sf"/>
</dbReference>
<dbReference type="FunFam" id="1.25.40.10:FF:000073">
    <property type="entry name" value="Pentatricopeptide repeat-containing protein chloroplastic"/>
    <property type="match status" value="1"/>
</dbReference>
<evidence type="ECO:0000256" key="4">
    <source>
        <dbReference type="SAM" id="MobiDB-lite"/>
    </source>
</evidence>